<accession>A0A1I0UFX4</accession>
<dbReference type="SUPFAM" id="SSF69349">
    <property type="entry name" value="Phage fibre proteins"/>
    <property type="match status" value="2"/>
</dbReference>
<dbReference type="PANTHER" id="PTHR32305:SF15">
    <property type="entry name" value="PROTEIN RHSA-RELATED"/>
    <property type="match status" value="1"/>
</dbReference>
<keyword evidence="3" id="KW-0964">Secreted</keyword>
<evidence type="ECO:0000259" key="5">
    <source>
        <dbReference type="Pfam" id="PF22178"/>
    </source>
</evidence>
<dbReference type="InterPro" id="IPR037026">
    <property type="entry name" value="Vgr_OB-fold_dom_sf"/>
</dbReference>
<sequence length="368" mass="39528">SASHHFVSEAYGSGGQGSDGYSFTGSYVLMPDTAPMAPPKRTPLAVVQGPQTAEVVGEGEIDCDEYGRILVRFHWDLANAYSMRCRVSQNWAGAGWGGMVIPRIGMEVLVEFLEGDPDKPVVVGNVFNGKNDAPYPLPAHKTKAVWRSKTHKGEGFNEISFEDENGREKVYMHAQRDHEIHVEHDRSKRVDRNQLESVGSNKTIEVGNNHHEVIGGNMTLMVGPNKLQSFVTQKFKALTSALGDMAGKLGLPDMLNMGEGNLIIGVAKNKAETVMLSSTEVVGAGKAVTVGGGMQTIVGGIANTTIGIGAYEEVGHNKAVIVGKQYEIVVGDSKVLMQENGTISITGNKILIDGKELVRITGKTVKVN</sequence>
<evidence type="ECO:0000259" key="4">
    <source>
        <dbReference type="Pfam" id="PF04717"/>
    </source>
</evidence>
<name>A0A1I0UFX4_9RHOB</name>
<dbReference type="Gene3D" id="2.40.50.230">
    <property type="entry name" value="Gp5 N-terminal domain"/>
    <property type="match status" value="1"/>
</dbReference>
<dbReference type="InterPro" id="IPR006533">
    <property type="entry name" value="T6SS_Vgr_RhsGE"/>
</dbReference>
<feature type="domain" description="Gp5/Type VI secretion system Vgr protein OB-fold" evidence="4">
    <location>
        <begin position="62"/>
        <end position="127"/>
    </location>
</feature>
<dbReference type="Pfam" id="PF22178">
    <property type="entry name" value="Gp5_trimer_C"/>
    <property type="match status" value="1"/>
</dbReference>
<dbReference type="InterPro" id="IPR054030">
    <property type="entry name" value="Gp5_Vgr_C"/>
</dbReference>
<feature type="non-terminal residue" evidence="6">
    <location>
        <position position="1"/>
    </location>
</feature>
<dbReference type="PANTHER" id="PTHR32305">
    <property type="match status" value="1"/>
</dbReference>
<evidence type="ECO:0000313" key="7">
    <source>
        <dbReference type="Proteomes" id="UP000182312"/>
    </source>
</evidence>
<reference evidence="6 7" key="1">
    <citation type="submission" date="2016-10" db="EMBL/GenBank/DDBJ databases">
        <authorList>
            <person name="de Groot N.N."/>
        </authorList>
    </citation>
    <scope>NUCLEOTIDE SEQUENCE [LARGE SCALE GENOMIC DNA]</scope>
    <source>
        <strain evidence="6 7">CGMCC 1.6117</strain>
    </source>
</reference>
<dbReference type="InterPro" id="IPR006531">
    <property type="entry name" value="Gp5/Vgr_OB"/>
</dbReference>
<dbReference type="EMBL" id="FOJO01000057">
    <property type="protein sequence ID" value="SFA62687.1"/>
    <property type="molecule type" value="Genomic_DNA"/>
</dbReference>
<gene>
    <name evidence="6" type="ORF">SAMN04487972_1576</name>
</gene>
<dbReference type="Proteomes" id="UP000182312">
    <property type="component" value="Unassembled WGS sequence"/>
</dbReference>
<feature type="domain" description="Gp5/Type VI secretion system Vgr C-terminal trimerisation" evidence="5">
    <location>
        <begin position="145"/>
        <end position="228"/>
    </location>
</feature>
<dbReference type="Pfam" id="PF04717">
    <property type="entry name" value="Phage_base_V"/>
    <property type="match status" value="1"/>
</dbReference>
<proteinExistence type="inferred from homology"/>
<evidence type="ECO:0000256" key="1">
    <source>
        <dbReference type="ARBA" id="ARBA00004613"/>
    </source>
</evidence>
<evidence type="ECO:0000256" key="2">
    <source>
        <dbReference type="ARBA" id="ARBA00005558"/>
    </source>
</evidence>
<dbReference type="RefSeq" id="WP_139221796.1">
    <property type="nucleotide sequence ID" value="NZ_FOJO01000057.1"/>
</dbReference>
<dbReference type="NCBIfam" id="TIGR03361">
    <property type="entry name" value="VI_Rhs_Vgr"/>
    <property type="match status" value="1"/>
</dbReference>
<dbReference type="InterPro" id="IPR017847">
    <property type="entry name" value="T6SS_RhsGE_Vgr_subset"/>
</dbReference>
<dbReference type="InterPro" id="IPR050708">
    <property type="entry name" value="T6SS_VgrG/RHS"/>
</dbReference>
<protein>
    <submittedName>
        <fullName evidence="6">Rhs element Vgr protein</fullName>
    </submittedName>
</protein>
<organism evidence="6 7">
    <name type="scientific">Paracoccus halophilus</name>
    <dbReference type="NCBI Taxonomy" id="376733"/>
    <lineage>
        <taxon>Bacteria</taxon>
        <taxon>Pseudomonadati</taxon>
        <taxon>Pseudomonadota</taxon>
        <taxon>Alphaproteobacteria</taxon>
        <taxon>Rhodobacterales</taxon>
        <taxon>Paracoccaceae</taxon>
        <taxon>Paracoccus</taxon>
    </lineage>
</organism>
<dbReference type="GO" id="GO:0005576">
    <property type="term" value="C:extracellular region"/>
    <property type="evidence" value="ECO:0007669"/>
    <property type="project" value="UniProtKB-SubCell"/>
</dbReference>
<evidence type="ECO:0000313" key="6">
    <source>
        <dbReference type="EMBL" id="SFA62687.1"/>
    </source>
</evidence>
<comment type="subcellular location">
    <subcellularLocation>
        <location evidence="1">Secreted</location>
    </subcellularLocation>
</comment>
<dbReference type="OrthoDB" id="9762420at2"/>
<comment type="similarity">
    <text evidence="2">Belongs to the VgrG protein family.</text>
</comment>
<dbReference type="SUPFAM" id="SSF69255">
    <property type="entry name" value="gp5 N-terminal domain-like"/>
    <property type="match status" value="1"/>
</dbReference>
<dbReference type="NCBIfam" id="TIGR01646">
    <property type="entry name" value="vgr_GE"/>
    <property type="match status" value="1"/>
</dbReference>
<evidence type="ECO:0000256" key="3">
    <source>
        <dbReference type="ARBA" id="ARBA00022525"/>
    </source>
</evidence>
<dbReference type="AlphaFoldDB" id="A0A1I0UFX4"/>